<proteinExistence type="predicted"/>
<dbReference type="Gene3D" id="1.10.238.10">
    <property type="entry name" value="EF-hand"/>
    <property type="match status" value="1"/>
</dbReference>
<comment type="caution">
    <text evidence="2">The sequence shown here is derived from an EMBL/GenBank/DDBJ whole genome shotgun (WGS) entry which is preliminary data.</text>
</comment>
<protein>
    <recommendedName>
        <fullName evidence="4">EF-hand domain-containing protein</fullName>
    </recommendedName>
</protein>
<gene>
    <name evidence="2" type="ORF">Z043_109878</name>
</gene>
<evidence type="ECO:0000313" key="2">
    <source>
        <dbReference type="EMBL" id="KPP71235.1"/>
    </source>
</evidence>
<sequence length="95" mass="10070">MPCSYAPGAFPLIWGRGCRVPLRSCSTRGSGPWRSGPGAAAVPRAKTTEEVKDTVVTVLTGEKMSEGEVEQLLAGQEDSNGCINYEAFVKHIMAG</sequence>
<accession>A0A0P7YU50</accession>
<organism evidence="2 3">
    <name type="scientific">Scleropages formosus</name>
    <name type="common">Asian bonytongue</name>
    <name type="synonym">Osteoglossum formosum</name>
    <dbReference type="NCBI Taxonomy" id="113540"/>
    <lineage>
        <taxon>Eukaryota</taxon>
        <taxon>Metazoa</taxon>
        <taxon>Chordata</taxon>
        <taxon>Craniata</taxon>
        <taxon>Vertebrata</taxon>
        <taxon>Euteleostomi</taxon>
        <taxon>Actinopterygii</taxon>
        <taxon>Neopterygii</taxon>
        <taxon>Teleostei</taxon>
        <taxon>Osteoglossocephala</taxon>
        <taxon>Osteoglossomorpha</taxon>
        <taxon>Osteoglossiformes</taxon>
        <taxon>Osteoglossidae</taxon>
        <taxon>Scleropages</taxon>
    </lineage>
</organism>
<dbReference type="EMBL" id="JARO02003077">
    <property type="protein sequence ID" value="KPP71235.1"/>
    <property type="molecule type" value="Genomic_DNA"/>
</dbReference>
<dbReference type="AlphaFoldDB" id="A0A0P7YU50"/>
<feature type="region of interest" description="Disordered" evidence="1">
    <location>
        <begin position="27"/>
        <end position="47"/>
    </location>
</feature>
<dbReference type="Proteomes" id="UP000034805">
    <property type="component" value="Unassembled WGS sequence"/>
</dbReference>
<evidence type="ECO:0000256" key="1">
    <source>
        <dbReference type="SAM" id="MobiDB-lite"/>
    </source>
</evidence>
<evidence type="ECO:0008006" key="4">
    <source>
        <dbReference type="Google" id="ProtNLM"/>
    </source>
</evidence>
<dbReference type="InterPro" id="IPR011992">
    <property type="entry name" value="EF-hand-dom_pair"/>
</dbReference>
<dbReference type="SUPFAM" id="SSF47473">
    <property type="entry name" value="EF-hand"/>
    <property type="match status" value="1"/>
</dbReference>
<name>A0A0P7YU50_SCLFO</name>
<reference evidence="2 3" key="1">
    <citation type="submission" date="2015-08" db="EMBL/GenBank/DDBJ databases">
        <title>The genome of the Asian arowana (Scleropages formosus).</title>
        <authorList>
            <person name="Tan M.H."/>
            <person name="Gan H.M."/>
            <person name="Croft L.J."/>
            <person name="Austin C.M."/>
        </authorList>
    </citation>
    <scope>NUCLEOTIDE SEQUENCE [LARGE SCALE GENOMIC DNA]</scope>
    <source>
        <strain evidence="2">Aro1</strain>
    </source>
</reference>
<evidence type="ECO:0000313" key="3">
    <source>
        <dbReference type="Proteomes" id="UP000034805"/>
    </source>
</evidence>